<proteinExistence type="inferred from homology"/>
<dbReference type="Proteomes" id="UP000799770">
    <property type="component" value="Unassembled WGS sequence"/>
</dbReference>
<dbReference type="GO" id="GO:0016491">
    <property type="term" value="F:oxidoreductase activity"/>
    <property type="evidence" value="ECO:0007669"/>
    <property type="project" value="UniProtKB-KW"/>
</dbReference>
<comment type="similarity">
    <text evidence="1">Belongs to the short-chain dehydrogenases/reductases (SDR) family.</text>
</comment>
<dbReference type="EMBL" id="ML977318">
    <property type="protein sequence ID" value="KAF2118046.1"/>
    <property type="molecule type" value="Genomic_DNA"/>
</dbReference>
<evidence type="ECO:0000313" key="4">
    <source>
        <dbReference type="Proteomes" id="UP000799770"/>
    </source>
</evidence>
<reference evidence="3" key="1">
    <citation type="journal article" date="2020" name="Stud. Mycol.">
        <title>101 Dothideomycetes genomes: a test case for predicting lifestyles and emergence of pathogens.</title>
        <authorList>
            <person name="Haridas S."/>
            <person name="Albert R."/>
            <person name="Binder M."/>
            <person name="Bloem J."/>
            <person name="Labutti K."/>
            <person name="Salamov A."/>
            <person name="Andreopoulos B."/>
            <person name="Baker S."/>
            <person name="Barry K."/>
            <person name="Bills G."/>
            <person name="Bluhm B."/>
            <person name="Cannon C."/>
            <person name="Castanera R."/>
            <person name="Culley D."/>
            <person name="Daum C."/>
            <person name="Ezra D."/>
            <person name="Gonzalez J."/>
            <person name="Henrissat B."/>
            <person name="Kuo A."/>
            <person name="Liang C."/>
            <person name="Lipzen A."/>
            <person name="Lutzoni F."/>
            <person name="Magnuson J."/>
            <person name="Mondo S."/>
            <person name="Nolan M."/>
            <person name="Ohm R."/>
            <person name="Pangilinan J."/>
            <person name="Park H.-J."/>
            <person name="Ramirez L."/>
            <person name="Alfaro M."/>
            <person name="Sun H."/>
            <person name="Tritt A."/>
            <person name="Yoshinaga Y."/>
            <person name="Zwiers L.-H."/>
            <person name="Turgeon B."/>
            <person name="Goodwin S."/>
            <person name="Spatafora J."/>
            <person name="Crous P."/>
            <person name="Grigoriev I."/>
        </authorList>
    </citation>
    <scope>NUCLEOTIDE SEQUENCE</scope>
    <source>
        <strain evidence="3">CBS 627.86</strain>
    </source>
</reference>
<dbReference type="PANTHER" id="PTHR24320">
    <property type="entry name" value="RETINOL DEHYDROGENASE"/>
    <property type="match status" value="1"/>
</dbReference>
<evidence type="ECO:0000256" key="2">
    <source>
        <dbReference type="ARBA" id="ARBA00023002"/>
    </source>
</evidence>
<organism evidence="3 4">
    <name type="scientific">Lophiotrema nucula</name>
    <dbReference type="NCBI Taxonomy" id="690887"/>
    <lineage>
        <taxon>Eukaryota</taxon>
        <taxon>Fungi</taxon>
        <taxon>Dikarya</taxon>
        <taxon>Ascomycota</taxon>
        <taxon>Pezizomycotina</taxon>
        <taxon>Dothideomycetes</taxon>
        <taxon>Pleosporomycetidae</taxon>
        <taxon>Pleosporales</taxon>
        <taxon>Lophiotremataceae</taxon>
        <taxon>Lophiotrema</taxon>
    </lineage>
</organism>
<dbReference type="InterPro" id="IPR036291">
    <property type="entry name" value="NAD(P)-bd_dom_sf"/>
</dbReference>
<dbReference type="OrthoDB" id="191139at2759"/>
<dbReference type="Gene3D" id="3.40.50.720">
    <property type="entry name" value="NAD(P)-binding Rossmann-like Domain"/>
    <property type="match status" value="1"/>
</dbReference>
<evidence type="ECO:0000256" key="1">
    <source>
        <dbReference type="ARBA" id="ARBA00006484"/>
    </source>
</evidence>
<keyword evidence="4" id="KW-1185">Reference proteome</keyword>
<dbReference type="SUPFAM" id="SSF51735">
    <property type="entry name" value="NAD(P)-binding Rossmann-fold domains"/>
    <property type="match status" value="1"/>
</dbReference>
<evidence type="ECO:0000313" key="3">
    <source>
        <dbReference type="EMBL" id="KAF2118046.1"/>
    </source>
</evidence>
<dbReference type="Pfam" id="PF00106">
    <property type="entry name" value="adh_short"/>
    <property type="match status" value="1"/>
</dbReference>
<dbReference type="PANTHER" id="PTHR24320:SF227">
    <property type="entry name" value="RETINOL DEHYDROGENASE 11"/>
    <property type="match status" value="1"/>
</dbReference>
<dbReference type="InterPro" id="IPR002347">
    <property type="entry name" value="SDR_fam"/>
</dbReference>
<keyword evidence="2" id="KW-0560">Oxidoreductase</keyword>
<name>A0A6A5ZFN0_9PLEO</name>
<dbReference type="AlphaFoldDB" id="A0A6A5ZFN0"/>
<accession>A0A6A5ZFN0</accession>
<gene>
    <name evidence="3" type="ORF">BDV96DRAFT_679984</name>
</gene>
<protein>
    <submittedName>
        <fullName evidence="3">Putative short-chain dehydrogenase</fullName>
    </submittedName>
</protein>
<sequence>MSTAKGSILEIVSRPELAKYHGHYPVRDAESAAELKAALASGKTHSSNVLSLDLTNLANVREIANTINSRVAAGEIPPIRALVLNAGWQDFGKQSWIETELDKMFAAKYLGHWLLALLLLRSMDKDAGRIVVVGSQSHDPYDKRNDPTRAYPKGMSKTIVEDGARMEAIAKGTWSSAKEDPSWPASHRRYGAAKLCLIMMMHELQQRLDQDPALNKVCILGTDLGTMAIGISRRAPWIIRALLFQIIFPSVTWLMPNGNIRPTSRSAADLLWAAFDSDEILGEFPKDLHFLGRGPFPTSAESQDAQNRDVMWKESVRLADLKEGDTVLTHWS</sequence>